<evidence type="ECO:0000313" key="1">
    <source>
        <dbReference type="EMBL" id="AFN83768.1"/>
    </source>
</evidence>
<dbReference type="InterPro" id="IPR016135">
    <property type="entry name" value="UBQ-conjugating_enzyme/RWD"/>
</dbReference>
<organism evidence="1 2">
    <name type="scientific">Encephalitozoon romaleae (strain SJ-2008)</name>
    <name type="common">Microsporidian parasite</name>
    <dbReference type="NCBI Taxonomy" id="1178016"/>
    <lineage>
        <taxon>Eukaryota</taxon>
        <taxon>Fungi</taxon>
        <taxon>Fungi incertae sedis</taxon>
        <taxon>Microsporidia</taxon>
        <taxon>Unikaryonidae</taxon>
        <taxon>Encephalitozoon</taxon>
    </lineage>
</organism>
<dbReference type="KEGG" id="ero:EROM_091520"/>
<dbReference type="SUPFAM" id="SSF54495">
    <property type="entry name" value="UBC-like"/>
    <property type="match status" value="1"/>
</dbReference>
<sequence>MDEHDALKYIFGSNLRHYAESTGQIYKISVGDKYFEFRCREDYPNSIPEVLSNVENEVLEGVIQKAERYVSTPMIFDIIRMTFRKLEESGIGKDTKRISACYSVDDDQRITEEDFLNWRKKTQRIVSRKSGRTGKEIFLERKRGKEEIQDDI</sequence>
<dbReference type="Proteomes" id="UP000010094">
    <property type="component" value="Chromosome IXb"/>
</dbReference>
<dbReference type="RefSeq" id="XP_009265265.1">
    <property type="nucleotide sequence ID" value="XM_009266990.1"/>
</dbReference>
<dbReference type="OrthoDB" id="2191887at2759"/>
<protein>
    <recommendedName>
        <fullName evidence="3">RWD domain-containing protein</fullName>
    </recommendedName>
</protein>
<dbReference type="GeneID" id="20564376"/>
<evidence type="ECO:0008006" key="3">
    <source>
        <dbReference type="Google" id="ProtNLM"/>
    </source>
</evidence>
<evidence type="ECO:0000313" key="2">
    <source>
        <dbReference type="Proteomes" id="UP000010094"/>
    </source>
</evidence>
<dbReference type="AlphaFoldDB" id="I6ZKF4"/>
<dbReference type="VEuPathDB" id="MicrosporidiaDB:EROM_091520"/>
<gene>
    <name evidence="1" type="ordered locus">EROM_091520</name>
</gene>
<proteinExistence type="predicted"/>
<accession>I6ZKF4</accession>
<name>I6ZKF4_ENCRO</name>
<reference evidence="1" key="1">
    <citation type="journal article" date="2012" name="Proc. Natl. Acad. Sci. U.S.A.">
        <title>Gain and loss of multiple functionally related, horizontally transferred genes in the reduced genomes of two microsporidian parasites.</title>
        <authorList>
            <person name="Pombert J.-F."/>
            <person name="Selman M."/>
            <person name="Burki F."/>
            <person name="Bardell F.T."/>
            <person name="Farinelli L."/>
            <person name="Solter L.F."/>
            <person name="Whitman D.W."/>
            <person name="Weiss L.M."/>
            <person name="Corradi N."/>
            <person name="Keeling P.J."/>
        </authorList>
    </citation>
    <scope>NUCLEOTIDE SEQUENCE [LARGE SCALE GENOMIC DNA]</scope>
    <source>
        <strain evidence="1">SJ-2008</strain>
    </source>
</reference>
<keyword evidence="2" id="KW-1185">Reference proteome</keyword>
<dbReference type="HOGENOM" id="CLU_1722357_0_0_1"/>
<dbReference type="EMBL" id="CP003527">
    <property type="protein sequence ID" value="AFN83768.1"/>
    <property type="molecule type" value="Genomic_DNA"/>
</dbReference>